<dbReference type="PROSITE" id="PS50157">
    <property type="entry name" value="ZINC_FINGER_C2H2_2"/>
    <property type="match status" value="3"/>
</dbReference>
<comment type="subcellular location">
    <subcellularLocation>
        <location evidence="1">Nucleus</location>
    </subcellularLocation>
</comment>
<organism evidence="9 10">
    <name type="scientific">Caerostris extrusa</name>
    <name type="common">Bark spider</name>
    <name type="synonym">Caerostris bankana</name>
    <dbReference type="NCBI Taxonomy" id="172846"/>
    <lineage>
        <taxon>Eukaryota</taxon>
        <taxon>Metazoa</taxon>
        <taxon>Ecdysozoa</taxon>
        <taxon>Arthropoda</taxon>
        <taxon>Chelicerata</taxon>
        <taxon>Arachnida</taxon>
        <taxon>Araneae</taxon>
        <taxon>Araneomorphae</taxon>
        <taxon>Entelegynae</taxon>
        <taxon>Araneoidea</taxon>
        <taxon>Araneidae</taxon>
        <taxon>Caerostris</taxon>
    </lineage>
</organism>
<protein>
    <recommendedName>
        <fullName evidence="8">C2H2-type domain-containing protein</fullName>
    </recommendedName>
</protein>
<evidence type="ECO:0000256" key="7">
    <source>
        <dbReference type="PROSITE-ProRule" id="PRU00042"/>
    </source>
</evidence>
<keyword evidence="10" id="KW-1185">Reference proteome</keyword>
<dbReference type="EMBL" id="BPLR01021070">
    <property type="protein sequence ID" value="GIX85513.1"/>
    <property type="molecule type" value="Genomic_DNA"/>
</dbReference>
<dbReference type="PANTHER" id="PTHR23235:SF164">
    <property type="entry name" value="C2H2-TYPE DOMAIN-CONTAINING PROTEIN"/>
    <property type="match status" value="1"/>
</dbReference>
<keyword evidence="3" id="KW-0677">Repeat</keyword>
<evidence type="ECO:0000256" key="4">
    <source>
        <dbReference type="ARBA" id="ARBA00022771"/>
    </source>
</evidence>
<evidence type="ECO:0000256" key="5">
    <source>
        <dbReference type="ARBA" id="ARBA00022833"/>
    </source>
</evidence>
<reference evidence="9 10" key="1">
    <citation type="submission" date="2021-06" db="EMBL/GenBank/DDBJ databases">
        <title>Caerostris extrusa draft genome.</title>
        <authorList>
            <person name="Kono N."/>
            <person name="Arakawa K."/>
        </authorList>
    </citation>
    <scope>NUCLEOTIDE SEQUENCE [LARGE SCALE GENOMIC DNA]</scope>
</reference>
<gene>
    <name evidence="9" type="ORF">CEXT_206681</name>
</gene>
<dbReference type="FunFam" id="3.30.160.60:FF:001110">
    <property type="entry name" value="Krueppel factor 13"/>
    <property type="match status" value="1"/>
</dbReference>
<dbReference type="GO" id="GO:0000978">
    <property type="term" value="F:RNA polymerase II cis-regulatory region sequence-specific DNA binding"/>
    <property type="evidence" value="ECO:0007669"/>
    <property type="project" value="TreeGrafter"/>
</dbReference>
<dbReference type="SUPFAM" id="SSF57667">
    <property type="entry name" value="beta-beta-alpha zinc fingers"/>
    <property type="match status" value="2"/>
</dbReference>
<accession>A0AAV4NLE8</accession>
<dbReference type="Proteomes" id="UP001054945">
    <property type="component" value="Unassembled WGS sequence"/>
</dbReference>
<keyword evidence="6" id="KW-0539">Nucleus</keyword>
<evidence type="ECO:0000259" key="8">
    <source>
        <dbReference type="PROSITE" id="PS50157"/>
    </source>
</evidence>
<dbReference type="GO" id="GO:0005634">
    <property type="term" value="C:nucleus"/>
    <property type="evidence" value="ECO:0007669"/>
    <property type="project" value="UniProtKB-SubCell"/>
</dbReference>
<keyword evidence="2" id="KW-0479">Metal-binding</keyword>
<evidence type="ECO:0000256" key="6">
    <source>
        <dbReference type="ARBA" id="ARBA00023242"/>
    </source>
</evidence>
<dbReference type="SMART" id="SM00355">
    <property type="entry name" value="ZnF_C2H2"/>
    <property type="match status" value="3"/>
</dbReference>
<dbReference type="GO" id="GO:0000981">
    <property type="term" value="F:DNA-binding transcription factor activity, RNA polymerase II-specific"/>
    <property type="evidence" value="ECO:0007669"/>
    <property type="project" value="TreeGrafter"/>
</dbReference>
<dbReference type="GO" id="GO:0008270">
    <property type="term" value="F:zinc ion binding"/>
    <property type="evidence" value="ECO:0007669"/>
    <property type="project" value="UniProtKB-KW"/>
</dbReference>
<comment type="caution">
    <text evidence="9">The sequence shown here is derived from an EMBL/GenBank/DDBJ whole genome shotgun (WGS) entry which is preliminary data.</text>
</comment>
<feature type="domain" description="C2H2-type" evidence="8">
    <location>
        <begin position="428"/>
        <end position="455"/>
    </location>
</feature>
<evidence type="ECO:0000313" key="10">
    <source>
        <dbReference type="Proteomes" id="UP001054945"/>
    </source>
</evidence>
<dbReference type="Gene3D" id="3.30.160.60">
    <property type="entry name" value="Classic Zinc Finger"/>
    <property type="match status" value="3"/>
</dbReference>
<sequence length="494" mass="53802">MVKGEDNTYCLQLFIRIIERTGTSAHLCCTSLAMQSCLPVSVAPCNCHSASTCSAPSVTRAVHVNKLLRLAAGAVPSKRRSSRLDLTPCGSHVLLDHPDMDAVQTLLYMSGQQSQGLPGQMASRELRHHIDLTPFHSEDEMEDINSKVLVPVQESELARLLLTNTPPSTPVPPVTGMPVSVIVKAPPSKSSTETKQSNPPSPTAEVICANPSAKIPQCARIENDNIIPTVHTKVTPVATVLPIRAVDTFPISCTNTSSATKPIAIAPKLSTPTLIIPSVANLNQCQTTTPQTLILTHVPQSPSGNVLTPSSSNASVMQLVVTSSPSLVTNVLSCSLKERQRLIAPAPLLLATAPKLSENPTDTRKRSYQCTYKNCMKTYFKSSHLKAHFRTHTGEKPFACTWENCNRKFSRSDELSRHKRTHTGEKKFVCTVCNRKFMRSDHLAKHVKRHTAGRLSNARYTKGMKADFRADILPNHCSVSVGPSLLQVIIPSTH</sequence>
<evidence type="ECO:0000256" key="1">
    <source>
        <dbReference type="ARBA" id="ARBA00004123"/>
    </source>
</evidence>
<feature type="domain" description="C2H2-type" evidence="8">
    <location>
        <begin position="398"/>
        <end position="427"/>
    </location>
</feature>
<evidence type="ECO:0000256" key="2">
    <source>
        <dbReference type="ARBA" id="ARBA00022723"/>
    </source>
</evidence>
<keyword evidence="5" id="KW-0862">Zinc</keyword>
<dbReference type="Pfam" id="PF00096">
    <property type="entry name" value="zf-C2H2"/>
    <property type="match status" value="2"/>
</dbReference>
<dbReference type="FunFam" id="3.30.160.60:FF:000125">
    <property type="entry name" value="Putative zinc finger protein 143"/>
    <property type="match status" value="1"/>
</dbReference>
<dbReference type="InterPro" id="IPR036236">
    <property type="entry name" value="Znf_C2H2_sf"/>
</dbReference>
<dbReference type="PANTHER" id="PTHR23235">
    <property type="entry name" value="KRUEPPEL-LIKE TRANSCRIPTION FACTOR"/>
    <property type="match status" value="1"/>
</dbReference>
<evidence type="ECO:0000313" key="9">
    <source>
        <dbReference type="EMBL" id="GIX85513.1"/>
    </source>
</evidence>
<name>A0AAV4NLE8_CAEEX</name>
<feature type="domain" description="C2H2-type" evidence="8">
    <location>
        <begin position="368"/>
        <end position="397"/>
    </location>
</feature>
<dbReference type="InterPro" id="IPR013087">
    <property type="entry name" value="Znf_C2H2_type"/>
</dbReference>
<keyword evidence="4 7" id="KW-0863">Zinc-finger</keyword>
<dbReference type="PROSITE" id="PS00028">
    <property type="entry name" value="ZINC_FINGER_C2H2_1"/>
    <property type="match status" value="3"/>
</dbReference>
<proteinExistence type="predicted"/>
<dbReference type="FunFam" id="3.30.160.60:FF:000018">
    <property type="entry name" value="Krueppel-like factor 15"/>
    <property type="match status" value="1"/>
</dbReference>
<dbReference type="AlphaFoldDB" id="A0AAV4NLE8"/>
<evidence type="ECO:0000256" key="3">
    <source>
        <dbReference type="ARBA" id="ARBA00022737"/>
    </source>
</evidence>